<accession>A0A432ZD27</accession>
<dbReference type="OrthoDB" id="292170at2"/>
<proteinExistence type="predicted"/>
<dbReference type="Proteomes" id="UP000287908">
    <property type="component" value="Unassembled WGS sequence"/>
</dbReference>
<gene>
    <name evidence="1" type="ORF">CWI81_06700</name>
</gene>
<organism evidence="1 2">
    <name type="scientific">Idiomarina seosinensis</name>
    <dbReference type="NCBI Taxonomy" id="281739"/>
    <lineage>
        <taxon>Bacteria</taxon>
        <taxon>Pseudomonadati</taxon>
        <taxon>Pseudomonadota</taxon>
        <taxon>Gammaproteobacteria</taxon>
        <taxon>Alteromonadales</taxon>
        <taxon>Idiomarinaceae</taxon>
        <taxon>Idiomarina</taxon>
    </lineage>
</organism>
<protein>
    <recommendedName>
        <fullName evidence="3">Lacal_2735 family protein</fullName>
    </recommendedName>
</protein>
<comment type="caution">
    <text evidence="1">The sequence shown here is derived from an EMBL/GenBank/DDBJ whole genome shotgun (WGS) entry which is preliminary data.</text>
</comment>
<reference evidence="1 2" key="1">
    <citation type="journal article" date="2011" name="Front. Microbiol.">
        <title>Genomic signatures of strain selection and enhancement in Bacillus atrophaeus var. globigii, a historical biowarfare simulant.</title>
        <authorList>
            <person name="Gibbons H.S."/>
            <person name="Broomall S.M."/>
            <person name="McNew L.A."/>
            <person name="Daligault H."/>
            <person name="Chapman C."/>
            <person name="Bruce D."/>
            <person name="Karavis M."/>
            <person name="Krepps M."/>
            <person name="McGregor P.A."/>
            <person name="Hong C."/>
            <person name="Park K.H."/>
            <person name="Akmal A."/>
            <person name="Feldman A."/>
            <person name="Lin J.S."/>
            <person name="Chang W.E."/>
            <person name="Higgs B.W."/>
            <person name="Demirev P."/>
            <person name="Lindquist J."/>
            <person name="Liem A."/>
            <person name="Fochler E."/>
            <person name="Read T.D."/>
            <person name="Tapia R."/>
            <person name="Johnson S."/>
            <person name="Bishop-Lilly K.A."/>
            <person name="Detter C."/>
            <person name="Han C."/>
            <person name="Sozhamannan S."/>
            <person name="Rosenzweig C.N."/>
            <person name="Skowronski E.W."/>
        </authorList>
    </citation>
    <scope>NUCLEOTIDE SEQUENCE [LARGE SCALE GENOMIC DNA]</scope>
    <source>
        <strain evidence="1 2">CL-SP19</strain>
    </source>
</reference>
<dbReference type="InterPro" id="IPR045493">
    <property type="entry name" value="DUF6435"/>
</dbReference>
<evidence type="ECO:0000313" key="1">
    <source>
        <dbReference type="EMBL" id="RUO75811.1"/>
    </source>
</evidence>
<evidence type="ECO:0008006" key="3">
    <source>
        <dbReference type="Google" id="ProtNLM"/>
    </source>
</evidence>
<dbReference type="RefSeq" id="WP_126784539.1">
    <property type="nucleotide sequence ID" value="NZ_PIQF01000002.1"/>
</dbReference>
<name>A0A432ZD27_9GAMM</name>
<dbReference type="AlphaFoldDB" id="A0A432ZD27"/>
<evidence type="ECO:0000313" key="2">
    <source>
        <dbReference type="Proteomes" id="UP000287908"/>
    </source>
</evidence>
<dbReference type="Pfam" id="PF20027">
    <property type="entry name" value="DUF6435"/>
    <property type="match status" value="1"/>
</dbReference>
<dbReference type="EMBL" id="PIQF01000002">
    <property type="protein sequence ID" value="RUO75811.1"/>
    <property type="molecule type" value="Genomic_DNA"/>
</dbReference>
<keyword evidence="2" id="KW-1185">Reference proteome</keyword>
<sequence>MFGLFKKNPTKKLRKELQSLQEKSMNLQRNGDIRGSSMISQEADELWKKIQQIEASQNNK</sequence>
<dbReference type="NCBIfam" id="NF033487">
    <property type="entry name" value="Lacal_2735_fam"/>
    <property type="match status" value="1"/>
</dbReference>